<sequence>MVGREVEQAFADILVAEVAAGSPRALAVRGEPGIGKTLLLEHLAATAEAAGFLVRTDRAPGDQARLFGVPVGAGAGRHRRHQVVSRLLAGLPEGAPLLLVLDDAHRADPATVELVGHLLRHPPGARVLLGLALRPRYASPALLRTLHAAQRCRSLDTVELGPLPAEDAAALLGGTVAEADRARAIAESGGNPFYLHQLARTPGHGTGAPPAIVASLREELCDLPAAAALLLSAAAAVGDPFDAGSAAAGVPLPEGEALDLLDELCRREVVRGTEVPRRFAFRHPVLRRAARGAARPGVRGGGFVHPVPARRTPARVTAERRPHRGPDAVRLLTQALAALPDPLSATASRLRLAIATVHLWGSDHEEASRWAGRARVAAGDPVLRGVAAALLAGAGGRSGAVAETRTAADEASALLDPLPDDVIAAHVDAVALLGWSETTIERPGPACAHLRRALALAGRTGQAYLLPEIHTGLAAVLTWTGALADAARAGDEAIACARSTGVADSRVRALGSRCAAAVVAGDLTVATRLGEQTRGLTGATPEVMATVAEVRLAAGDHDAGIAALQDAGGGPDLPRIVRSRRPYWFALLTEAAIRAGRRVDATGWAERAELAAAGLGLAGRTGWALRAAAAVRNAHREHAPAAGTALRSAELLERAGNPVEAARSRTLAGIALGAAGQRSRAAAEMTAAAAVLARCGATGLGAQADALLRGIRCGGGGGAGSSARDVLSPREHQIAQLVASGHTNREIAEELMLSVKTVETHLGRAFAKLGVSTRSALAAQVRTDR</sequence>
<name>A0ABX1RHV7_9PSEU</name>
<accession>A0ABX1RHV7</accession>
<dbReference type="PANTHER" id="PTHR16305:SF35">
    <property type="entry name" value="TRANSCRIPTIONAL ACTIVATOR DOMAIN"/>
    <property type="match status" value="1"/>
</dbReference>
<reference evidence="4 5" key="1">
    <citation type="submission" date="2020-04" db="EMBL/GenBank/DDBJ databases">
        <authorList>
            <person name="Klaysubun C."/>
            <person name="Duangmal K."/>
            <person name="Lipun K."/>
        </authorList>
    </citation>
    <scope>NUCLEOTIDE SEQUENCE [LARGE SCALE GENOMIC DNA]</scope>
    <source>
        <strain evidence="4 5">JCM 11839</strain>
    </source>
</reference>
<keyword evidence="1" id="KW-0547">Nucleotide-binding</keyword>
<dbReference type="InterPro" id="IPR003593">
    <property type="entry name" value="AAA+_ATPase"/>
</dbReference>
<dbReference type="InterPro" id="IPR011990">
    <property type="entry name" value="TPR-like_helical_dom_sf"/>
</dbReference>
<comment type="caution">
    <text evidence="4">The sequence shown here is derived from an EMBL/GenBank/DDBJ whole genome shotgun (WGS) entry which is preliminary data.</text>
</comment>
<dbReference type="PANTHER" id="PTHR16305">
    <property type="entry name" value="TESTICULAR SOLUBLE ADENYLYL CYCLASE"/>
    <property type="match status" value="1"/>
</dbReference>
<dbReference type="InterPro" id="IPR027417">
    <property type="entry name" value="P-loop_NTPase"/>
</dbReference>
<dbReference type="PROSITE" id="PS50043">
    <property type="entry name" value="HTH_LUXR_2"/>
    <property type="match status" value="1"/>
</dbReference>
<keyword evidence="5" id="KW-1185">Reference proteome</keyword>
<organism evidence="4 5">
    <name type="scientific">Pseudonocardia xinjiangensis</name>
    <dbReference type="NCBI Taxonomy" id="75289"/>
    <lineage>
        <taxon>Bacteria</taxon>
        <taxon>Bacillati</taxon>
        <taxon>Actinomycetota</taxon>
        <taxon>Actinomycetes</taxon>
        <taxon>Pseudonocardiales</taxon>
        <taxon>Pseudonocardiaceae</taxon>
        <taxon>Pseudonocardia</taxon>
    </lineage>
</organism>
<protein>
    <recommendedName>
        <fullName evidence="3">HTH luxR-type domain-containing protein</fullName>
    </recommendedName>
</protein>
<keyword evidence="2" id="KW-0067">ATP-binding</keyword>
<evidence type="ECO:0000256" key="1">
    <source>
        <dbReference type="ARBA" id="ARBA00022741"/>
    </source>
</evidence>
<dbReference type="SUPFAM" id="SSF52540">
    <property type="entry name" value="P-loop containing nucleoside triphosphate hydrolases"/>
    <property type="match status" value="1"/>
</dbReference>
<dbReference type="SMART" id="SM00382">
    <property type="entry name" value="AAA"/>
    <property type="match status" value="1"/>
</dbReference>
<dbReference type="InterPro" id="IPR016032">
    <property type="entry name" value="Sig_transdc_resp-reg_C-effctor"/>
</dbReference>
<evidence type="ECO:0000313" key="5">
    <source>
        <dbReference type="Proteomes" id="UP001296706"/>
    </source>
</evidence>
<evidence type="ECO:0000259" key="3">
    <source>
        <dbReference type="PROSITE" id="PS50043"/>
    </source>
</evidence>
<dbReference type="Pfam" id="PF00196">
    <property type="entry name" value="GerE"/>
    <property type="match status" value="1"/>
</dbReference>
<dbReference type="InterPro" id="IPR041664">
    <property type="entry name" value="AAA_16"/>
</dbReference>
<proteinExistence type="predicted"/>
<dbReference type="Gene3D" id="3.40.50.300">
    <property type="entry name" value="P-loop containing nucleotide triphosphate hydrolases"/>
    <property type="match status" value="1"/>
</dbReference>
<evidence type="ECO:0000313" key="4">
    <source>
        <dbReference type="EMBL" id="NMH79968.1"/>
    </source>
</evidence>
<dbReference type="InterPro" id="IPR036388">
    <property type="entry name" value="WH-like_DNA-bd_sf"/>
</dbReference>
<dbReference type="Gene3D" id="1.10.10.10">
    <property type="entry name" value="Winged helix-like DNA-binding domain superfamily/Winged helix DNA-binding domain"/>
    <property type="match status" value="1"/>
</dbReference>
<dbReference type="RefSeq" id="WP_169398034.1">
    <property type="nucleotide sequence ID" value="NZ_JAAXKY010000084.1"/>
</dbReference>
<dbReference type="PRINTS" id="PR00038">
    <property type="entry name" value="HTHLUXR"/>
</dbReference>
<dbReference type="SUPFAM" id="SSF48452">
    <property type="entry name" value="TPR-like"/>
    <property type="match status" value="1"/>
</dbReference>
<gene>
    <name evidence="4" type="ORF">HF577_23100</name>
</gene>
<dbReference type="Proteomes" id="UP001296706">
    <property type="component" value="Unassembled WGS sequence"/>
</dbReference>
<dbReference type="SMART" id="SM00421">
    <property type="entry name" value="HTH_LUXR"/>
    <property type="match status" value="1"/>
</dbReference>
<feature type="domain" description="HTH luxR-type" evidence="3">
    <location>
        <begin position="720"/>
        <end position="785"/>
    </location>
</feature>
<dbReference type="Pfam" id="PF13191">
    <property type="entry name" value="AAA_16"/>
    <property type="match status" value="1"/>
</dbReference>
<evidence type="ECO:0000256" key="2">
    <source>
        <dbReference type="ARBA" id="ARBA00022840"/>
    </source>
</evidence>
<dbReference type="InterPro" id="IPR000792">
    <property type="entry name" value="Tscrpt_reg_LuxR_C"/>
</dbReference>
<dbReference type="EMBL" id="JAAXKY010000084">
    <property type="protein sequence ID" value="NMH79968.1"/>
    <property type="molecule type" value="Genomic_DNA"/>
</dbReference>
<dbReference type="PROSITE" id="PS00622">
    <property type="entry name" value="HTH_LUXR_1"/>
    <property type="match status" value="1"/>
</dbReference>
<dbReference type="Gene3D" id="1.25.40.10">
    <property type="entry name" value="Tetratricopeptide repeat domain"/>
    <property type="match status" value="1"/>
</dbReference>
<dbReference type="CDD" id="cd06170">
    <property type="entry name" value="LuxR_C_like"/>
    <property type="match status" value="1"/>
</dbReference>
<dbReference type="SUPFAM" id="SSF46894">
    <property type="entry name" value="C-terminal effector domain of the bipartite response regulators"/>
    <property type="match status" value="1"/>
</dbReference>